<dbReference type="InterPro" id="IPR036188">
    <property type="entry name" value="FAD/NAD-bd_sf"/>
</dbReference>
<dbReference type="PANTHER" id="PTHR13847">
    <property type="entry name" value="SARCOSINE DEHYDROGENASE-RELATED"/>
    <property type="match status" value="1"/>
</dbReference>
<sequence>MPPFAFQPPRCLVSADGTGGDMAGEAASGSLPVAVIGAGVVGMATARALQRAGRAVVVLDGEAPGRKTSFGNAGFIAIDHVLPLCRPDVLRRVPKMLRDADGPLTIHLPSLIWLLPWMTRFALAARDSEVRKGVDAFGALMETANISWKSEIQASGLGELFRSCGALYVYETEAGFESGARERALQAAKGTAMEIVDGDRARELAPGLAAHIVKGVFYPHGMHTVSPYHVVTALAERFVAEGGRMEKAMVSGFDVAGDRVTAVRTAAGVTPVAAVAICAGRASGDVTRHLRFRAPLVAERGYHVMVEPTNVRFELPVSPAERGFFITPMREGLRLAGTVELGAPDKPPSWRRADLLVKHLKDIFPGVGGAETSRWMGERPSLPDFRPAIGRAPHHRNVYCGYGHQHVGLTLATATGRLIAQMMDGEALPPALAGCDPGRFG</sequence>
<dbReference type="OrthoDB" id="9805337at2"/>
<accession>A0A5C8PUK9</accession>
<protein>
    <submittedName>
        <fullName evidence="3">FAD-dependent oxidoreductase</fullName>
    </submittedName>
</protein>
<evidence type="ECO:0000259" key="2">
    <source>
        <dbReference type="Pfam" id="PF01266"/>
    </source>
</evidence>
<name>A0A5C8PUK9_9HYPH</name>
<dbReference type="Gene3D" id="3.30.9.10">
    <property type="entry name" value="D-Amino Acid Oxidase, subunit A, domain 2"/>
    <property type="match status" value="1"/>
</dbReference>
<dbReference type="PANTHER" id="PTHR13847:SF289">
    <property type="entry name" value="GLYCINE OXIDASE"/>
    <property type="match status" value="1"/>
</dbReference>
<comment type="caution">
    <text evidence="3">The sequence shown here is derived from an EMBL/GenBank/DDBJ whole genome shotgun (WGS) entry which is preliminary data.</text>
</comment>
<gene>
    <name evidence="3" type="ORF">FHP25_02130</name>
</gene>
<evidence type="ECO:0000313" key="3">
    <source>
        <dbReference type="EMBL" id="TXL81886.1"/>
    </source>
</evidence>
<keyword evidence="4" id="KW-1185">Reference proteome</keyword>
<proteinExistence type="predicted"/>
<dbReference type="SUPFAM" id="SSF54373">
    <property type="entry name" value="FAD-linked reductases, C-terminal domain"/>
    <property type="match status" value="1"/>
</dbReference>
<reference evidence="3 4" key="1">
    <citation type="submission" date="2019-06" db="EMBL/GenBank/DDBJ databases">
        <title>New taxonomy in bacterial strain CC-CFT640, isolated from vineyard.</title>
        <authorList>
            <person name="Lin S.-Y."/>
            <person name="Tsai C.-F."/>
            <person name="Young C.-C."/>
        </authorList>
    </citation>
    <scope>NUCLEOTIDE SEQUENCE [LARGE SCALE GENOMIC DNA]</scope>
    <source>
        <strain evidence="3 4">CC-CFT640</strain>
    </source>
</reference>
<evidence type="ECO:0000256" key="1">
    <source>
        <dbReference type="ARBA" id="ARBA00023002"/>
    </source>
</evidence>
<feature type="domain" description="FAD dependent oxidoreductase" evidence="2">
    <location>
        <begin position="33"/>
        <end position="422"/>
    </location>
</feature>
<keyword evidence="1" id="KW-0560">Oxidoreductase</keyword>
<dbReference type="InterPro" id="IPR006076">
    <property type="entry name" value="FAD-dep_OxRdtase"/>
</dbReference>
<dbReference type="AlphaFoldDB" id="A0A5C8PUK9"/>
<evidence type="ECO:0000313" key="4">
    <source>
        <dbReference type="Proteomes" id="UP000321638"/>
    </source>
</evidence>
<dbReference type="GO" id="GO:0005737">
    <property type="term" value="C:cytoplasm"/>
    <property type="evidence" value="ECO:0007669"/>
    <property type="project" value="TreeGrafter"/>
</dbReference>
<dbReference type="EMBL" id="VDUZ01000002">
    <property type="protein sequence ID" value="TXL81886.1"/>
    <property type="molecule type" value="Genomic_DNA"/>
</dbReference>
<dbReference type="Pfam" id="PF01266">
    <property type="entry name" value="DAO"/>
    <property type="match status" value="1"/>
</dbReference>
<dbReference type="Proteomes" id="UP000321638">
    <property type="component" value="Unassembled WGS sequence"/>
</dbReference>
<dbReference type="Gene3D" id="3.50.50.60">
    <property type="entry name" value="FAD/NAD(P)-binding domain"/>
    <property type="match status" value="2"/>
</dbReference>
<dbReference type="GO" id="GO:0016491">
    <property type="term" value="F:oxidoreductase activity"/>
    <property type="evidence" value="ECO:0007669"/>
    <property type="project" value="UniProtKB-KW"/>
</dbReference>
<dbReference type="SUPFAM" id="SSF51905">
    <property type="entry name" value="FAD/NAD(P)-binding domain"/>
    <property type="match status" value="1"/>
</dbReference>
<organism evidence="3 4">
    <name type="scientific">Vineibacter terrae</name>
    <dbReference type="NCBI Taxonomy" id="2586908"/>
    <lineage>
        <taxon>Bacteria</taxon>
        <taxon>Pseudomonadati</taxon>
        <taxon>Pseudomonadota</taxon>
        <taxon>Alphaproteobacteria</taxon>
        <taxon>Hyphomicrobiales</taxon>
        <taxon>Vineibacter</taxon>
    </lineage>
</organism>